<protein>
    <recommendedName>
        <fullName evidence="3">Copper transporter</fullName>
    </recommendedName>
</protein>
<organism evidence="1 2">
    <name type="scientific">Cellulomonas cellasea DSM 20118</name>
    <dbReference type="NCBI Taxonomy" id="1408250"/>
    <lineage>
        <taxon>Bacteria</taxon>
        <taxon>Bacillati</taxon>
        <taxon>Actinomycetota</taxon>
        <taxon>Actinomycetes</taxon>
        <taxon>Micrococcales</taxon>
        <taxon>Cellulomonadaceae</taxon>
        <taxon>Cellulomonas</taxon>
    </lineage>
</organism>
<dbReference type="GO" id="GO:0055070">
    <property type="term" value="P:copper ion homeostasis"/>
    <property type="evidence" value="ECO:0007669"/>
    <property type="project" value="InterPro"/>
</dbReference>
<dbReference type="GO" id="GO:0016020">
    <property type="term" value="C:membrane"/>
    <property type="evidence" value="ECO:0007669"/>
    <property type="project" value="InterPro"/>
</dbReference>
<dbReference type="AlphaFoldDB" id="A0A0A0BCF8"/>
<keyword evidence="2" id="KW-1185">Reference proteome</keyword>
<reference evidence="1 2" key="1">
    <citation type="submission" date="2013-10" db="EMBL/GenBank/DDBJ databases">
        <authorList>
            <person name="Wang G."/>
            <person name="Zhuang W."/>
        </authorList>
    </citation>
    <scope>NUCLEOTIDE SEQUENCE [LARGE SCALE GENOMIC DNA]</scope>
    <source>
        <strain evidence="1 2">DSM 20118</strain>
    </source>
</reference>
<dbReference type="Proteomes" id="UP000029833">
    <property type="component" value="Unassembled WGS sequence"/>
</dbReference>
<dbReference type="InterPro" id="IPR021522">
    <property type="entry name" value="MctB"/>
</dbReference>
<evidence type="ECO:0000313" key="1">
    <source>
        <dbReference type="EMBL" id="KGM03016.1"/>
    </source>
</evidence>
<sequence>MIDFRYHIVSLISVFLALAVGIALGAGPLKETIGDTLTGQVEALRAEKDGLRTELETSQARLANSSSWIGAAGPQLVDGTLEGRRVAVVQLGEINPERAAAIDSALTDAGATLTAHATVTDVWTDEELRSMRRALAGTFVQYLNPAPADDAQDETILAQALAQGLTGASPTSPDTLSESASTLLDLLDEGDQALIAVTEPVVTAADAVVVVSPYDEAAAATGTPGGEEQETTTSAQLAILEAAHERSEGAVLADAPRDAATLTDAVLADPELADRLTTVTGTDQAPGQISVALALNARIGGTTDHYGFGEEQTVLPQPVVLAPVDRTPTSVAPTDPNAAGNGG</sequence>
<accession>A0A0A0BCF8</accession>
<comment type="caution">
    <text evidence="1">The sequence shown here is derived from an EMBL/GenBank/DDBJ whole genome shotgun (WGS) entry which is preliminary data.</text>
</comment>
<gene>
    <name evidence="1" type="ORF">Q760_09780</name>
</gene>
<proteinExistence type="predicted"/>
<dbReference type="EMBL" id="AXNT01000027">
    <property type="protein sequence ID" value="KGM03016.1"/>
    <property type="molecule type" value="Genomic_DNA"/>
</dbReference>
<dbReference type="Pfam" id="PF11382">
    <property type="entry name" value="MctB"/>
    <property type="match status" value="1"/>
</dbReference>
<dbReference type="OrthoDB" id="4350157at2"/>
<evidence type="ECO:0000313" key="2">
    <source>
        <dbReference type="Proteomes" id="UP000029833"/>
    </source>
</evidence>
<dbReference type="STRING" id="1408250.Q760_09780"/>
<name>A0A0A0BCF8_9CELL</name>
<evidence type="ECO:0008006" key="3">
    <source>
        <dbReference type="Google" id="ProtNLM"/>
    </source>
</evidence>
<dbReference type="RefSeq" id="WP_034626850.1">
    <property type="nucleotide sequence ID" value="NZ_AXNT01000027.1"/>
</dbReference>